<sequence>MRKIVSGFFISLDGVVEAPHEWHFPWFSDQMGAAIVGATNASDAMLMGRNVYQEWAEYWPNAPEDDEFGQFINNVDKYVVSTTLTEAGWGNTTVIPGDDLVERITELKSRPGKDIYISGSPTLVRSLLGHGLVDELQLLIHPIIVGSGERLYEGLDQIPLKVVAAETFETGVLFVRYAPDDSKPGE</sequence>
<keyword evidence="3" id="KW-1185">Reference proteome</keyword>
<dbReference type="PANTHER" id="PTHR38011:SF11">
    <property type="entry name" value="2,5-DIAMINO-6-RIBOSYLAMINO-4(3H)-PYRIMIDINONE 5'-PHOSPHATE REDUCTASE"/>
    <property type="match status" value="1"/>
</dbReference>
<protein>
    <submittedName>
        <fullName evidence="2">Pyrimidine reductase</fullName>
    </submittedName>
</protein>
<dbReference type="Pfam" id="PF01872">
    <property type="entry name" value="RibD_C"/>
    <property type="match status" value="1"/>
</dbReference>
<dbReference type="RefSeq" id="WP_155340369.1">
    <property type="nucleotide sequence ID" value="NZ_BAAABN010000020.1"/>
</dbReference>
<dbReference type="GO" id="GO:0008703">
    <property type="term" value="F:5-amino-6-(5-phosphoribosylamino)uracil reductase activity"/>
    <property type="evidence" value="ECO:0007669"/>
    <property type="project" value="InterPro"/>
</dbReference>
<evidence type="ECO:0000313" key="3">
    <source>
        <dbReference type="Proteomes" id="UP000334990"/>
    </source>
</evidence>
<dbReference type="InterPro" id="IPR024072">
    <property type="entry name" value="DHFR-like_dom_sf"/>
</dbReference>
<dbReference type="InterPro" id="IPR050765">
    <property type="entry name" value="Riboflavin_Biosynth_HTPR"/>
</dbReference>
<accession>A0A5M3W8D6</accession>
<dbReference type="Proteomes" id="UP000334990">
    <property type="component" value="Unassembled WGS sequence"/>
</dbReference>
<name>A0A5M3W8D6_9ACTN</name>
<dbReference type="AlphaFoldDB" id="A0A5M3W8D6"/>
<dbReference type="Gene3D" id="3.40.430.10">
    <property type="entry name" value="Dihydrofolate Reductase, subunit A"/>
    <property type="match status" value="1"/>
</dbReference>
<dbReference type="OrthoDB" id="3471694at2"/>
<dbReference type="SUPFAM" id="SSF53597">
    <property type="entry name" value="Dihydrofolate reductase-like"/>
    <property type="match status" value="1"/>
</dbReference>
<dbReference type="EMBL" id="BLAD01000079">
    <property type="protein sequence ID" value="GES04262.1"/>
    <property type="molecule type" value="Genomic_DNA"/>
</dbReference>
<proteinExistence type="predicted"/>
<dbReference type="InterPro" id="IPR002734">
    <property type="entry name" value="RibDG_C"/>
</dbReference>
<organism evidence="2 3">
    <name type="scientific">Acrocarpospora corrugata</name>
    <dbReference type="NCBI Taxonomy" id="35763"/>
    <lineage>
        <taxon>Bacteria</taxon>
        <taxon>Bacillati</taxon>
        <taxon>Actinomycetota</taxon>
        <taxon>Actinomycetes</taxon>
        <taxon>Streptosporangiales</taxon>
        <taxon>Streptosporangiaceae</taxon>
        <taxon>Acrocarpospora</taxon>
    </lineage>
</organism>
<evidence type="ECO:0000259" key="1">
    <source>
        <dbReference type="Pfam" id="PF01872"/>
    </source>
</evidence>
<feature type="domain" description="Bacterial bifunctional deaminase-reductase C-terminal" evidence="1">
    <location>
        <begin position="2"/>
        <end position="173"/>
    </location>
</feature>
<evidence type="ECO:0000313" key="2">
    <source>
        <dbReference type="EMBL" id="GES04262.1"/>
    </source>
</evidence>
<dbReference type="GO" id="GO:0009231">
    <property type="term" value="P:riboflavin biosynthetic process"/>
    <property type="evidence" value="ECO:0007669"/>
    <property type="project" value="InterPro"/>
</dbReference>
<gene>
    <name evidence="2" type="ORF">Acor_63300</name>
</gene>
<dbReference type="PANTHER" id="PTHR38011">
    <property type="entry name" value="DIHYDROFOLATE REDUCTASE FAMILY PROTEIN (AFU_ORTHOLOGUE AFUA_8G06820)"/>
    <property type="match status" value="1"/>
</dbReference>
<reference evidence="2 3" key="1">
    <citation type="submission" date="2019-10" db="EMBL/GenBank/DDBJ databases">
        <title>Whole genome shotgun sequence of Acrocarpospora corrugata NBRC 13972.</title>
        <authorList>
            <person name="Ichikawa N."/>
            <person name="Kimura A."/>
            <person name="Kitahashi Y."/>
            <person name="Komaki H."/>
            <person name="Oguchi A."/>
        </authorList>
    </citation>
    <scope>NUCLEOTIDE SEQUENCE [LARGE SCALE GENOMIC DNA]</scope>
    <source>
        <strain evidence="2 3">NBRC 13972</strain>
    </source>
</reference>
<comment type="caution">
    <text evidence="2">The sequence shown here is derived from an EMBL/GenBank/DDBJ whole genome shotgun (WGS) entry which is preliminary data.</text>
</comment>